<feature type="compositionally biased region" description="Polar residues" evidence="1">
    <location>
        <begin position="13"/>
        <end position="59"/>
    </location>
</feature>
<evidence type="ECO:0000313" key="3">
    <source>
        <dbReference type="Proteomes" id="UP000053647"/>
    </source>
</evidence>
<evidence type="ECO:0000256" key="1">
    <source>
        <dbReference type="SAM" id="MobiDB-lite"/>
    </source>
</evidence>
<feature type="compositionally biased region" description="Basic and acidic residues" evidence="1">
    <location>
        <begin position="96"/>
        <end position="110"/>
    </location>
</feature>
<dbReference type="OrthoDB" id="2693347at2759"/>
<feature type="region of interest" description="Disordered" evidence="1">
    <location>
        <begin position="131"/>
        <end position="173"/>
    </location>
</feature>
<dbReference type="HOGENOM" id="CLU_094669_0_0_1"/>
<keyword evidence="3" id="KW-1185">Reference proteome</keyword>
<reference evidence="3" key="2">
    <citation type="submission" date="2015-01" db="EMBL/GenBank/DDBJ databases">
        <title>Evolutionary Origins and Diversification of the Mycorrhizal Mutualists.</title>
        <authorList>
            <consortium name="DOE Joint Genome Institute"/>
            <consortium name="Mycorrhizal Genomics Consortium"/>
            <person name="Kohler A."/>
            <person name="Kuo A."/>
            <person name="Nagy L.G."/>
            <person name="Floudas D."/>
            <person name="Copeland A."/>
            <person name="Barry K.W."/>
            <person name="Cichocki N."/>
            <person name="Veneault-Fourrey C."/>
            <person name="LaButti K."/>
            <person name="Lindquist E.A."/>
            <person name="Lipzen A."/>
            <person name="Lundell T."/>
            <person name="Morin E."/>
            <person name="Murat C."/>
            <person name="Riley R."/>
            <person name="Ohm R."/>
            <person name="Sun H."/>
            <person name="Tunlid A."/>
            <person name="Henrissat B."/>
            <person name="Grigoriev I.V."/>
            <person name="Hibbett D.S."/>
            <person name="Martin F."/>
        </authorList>
    </citation>
    <scope>NUCLEOTIDE SEQUENCE [LARGE SCALE GENOMIC DNA]</scope>
    <source>
        <strain evidence="3">ATCC 200175</strain>
    </source>
</reference>
<proteinExistence type="predicted"/>
<reference evidence="2 3" key="1">
    <citation type="submission" date="2014-06" db="EMBL/GenBank/DDBJ databases">
        <authorList>
            <consortium name="DOE Joint Genome Institute"/>
            <person name="Kuo A."/>
            <person name="Kohler A."/>
            <person name="Nagy L.G."/>
            <person name="Floudas D."/>
            <person name="Copeland A."/>
            <person name="Barry K.W."/>
            <person name="Cichocki N."/>
            <person name="Veneault-Fourrey C."/>
            <person name="LaButti K."/>
            <person name="Lindquist E.A."/>
            <person name="Lipzen A."/>
            <person name="Lundell T."/>
            <person name="Morin E."/>
            <person name="Murat C."/>
            <person name="Sun H."/>
            <person name="Tunlid A."/>
            <person name="Henrissat B."/>
            <person name="Grigoriev I.V."/>
            <person name="Hibbett D.S."/>
            <person name="Martin F."/>
            <person name="Nordberg H.P."/>
            <person name="Cantor M.N."/>
            <person name="Hua S.X."/>
        </authorList>
    </citation>
    <scope>NUCLEOTIDE SEQUENCE [LARGE SCALE GENOMIC DNA]</scope>
    <source>
        <strain evidence="2 3">ATCC 200175</strain>
    </source>
</reference>
<dbReference type="EMBL" id="KN821076">
    <property type="protein sequence ID" value="KIJ05307.1"/>
    <property type="molecule type" value="Genomic_DNA"/>
</dbReference>
<organism evidence="2 3">
    <name type="scientific">Paxillus involutus ATCC 200175</name>
    <dbReference type="NCBI Taxonomy" id="664439"/>
    <lineage>
        <taxon>Eukaryota</taxon>
        <taxon>Fungi</taxon>
        <taxon>Dikarya</taxon>
        <taxon>Basidiomycota</taxon>
        <taxon>Agaricomycotina</taxon>
        <taxon>Agaricomycetes</taxon>
        <taxon>Agaricomycetidae</taxon>
        <taxon>Boletales</taxon>
        <taxon>Paxilineae</taxon>
        <taxon>Paxillaceae</taxon>
        <taxon>Paxillus</taxon>
    </lineage>
</organism>
<name>A0A0C9TAR9_PAXIN</name>
<evidence type="ECO:0000313" key="2">
    <source>
        <dbReference type="EMBL" id="KIJ05307.1"/>
    </source>
</evidence>
<accession>A0A0C9TAR9</accession>
<feature type="compositionally biased region" description="Basic and acidic residues" evidence="1">
    <location>
        <begin position="148"/>
        <end position="163"/>
    </location>
</feature>
<sequence length="237" mass="25744">MTGGDGITDGLVVNNSQVDDNTPMPQTDDTTTSRLPKQNDNTPPAMQRLNNTSTNSNDTALPESNVNGNSGNLVNNPKPVEASMANTSILANSRSSESDKENIDPAEGNKPKGKKTVKLVIKNPLSLSSLTAANIDMPERPPLPPPKAPEHEKPGSSQKDAKKPKGRMRVPSEQCGRNLCGRRWLKQVNNAGTKDEFEAFWWGTLSPQQRQAYDDEAKGYPTKKAWADKAVAEGKMH</sequence>
<dbReference type="Proteomes" id="UP000053647">
    <property type="component" value="Unassembled WGS sequence"/>
</dbReference>
<feature type="region of interest" description="Disordered" evidence="1">
    <location>
        <begin position="1"/>
        <end position="79"/>
    </location>
</feature>
<feature type="compositionally biased region" description="Low complexity" evidence="1">
    <location>
        <begin position="64"/>
        <end position="76"/>
    </location>
</feature>
<gene>
    <name evidence="2" type="ORF">PAXINDRAFT_21420</name>
</gene>
<protein>
    <submittedName>
        <fullName evidence="2">Uncharacterized protein</fullName>
    </submittedName>
</protein>
<feature type="region of interest" description="Disordered" evidence="1">
    <location>
        <begin position="91"/>
        <end position="117"/>
    </location>
</feature>
<dbReference type="AlphaFoldDB" id="A0A0C9TAR9"/>